<dbReference type="InterPro" id="IPR016024">
    <property type="entry name" value="ARM-type_fold"/>
</dbReference>
<name>A0A2M7XCJ4_9BACT</name>
<evidence type="ECO:0000313" key="1">
    <source>
        <dbReference type="EMBL" id="PJA45610.1"/>
    </source>
</evidence>
<dbReference type="EMBL" id="PFWU01000029">
    <property type="protein sequence ID" value="PJA45610.1"/>
    <property type="molecule type" value="Genomic_DNA"/>
</dbReference>
<sequence length="249" mass="29685">MRTPLNEVTKALQSHVISDHHYKAFREKTTKLNVLGLRLPVIQKLEHTGFSFYQEPSKSILETWTHIWNTTDIHEVMYLPLFYYRRNRNLLDPTHWKTMKGWVNRIENWEHADALCQLYSFFYEQHPTLVEPTLRAWNKSKNPWHKRASIVSTIYYASRNRNAPSLKTVFELIEPLITHKNPYVQKAVGWQLREAYKLEPKRALTFIQRHLVELAPISYSYATEHVPAQTRASMKERRRLFRALQKKGT</sequence>
<organism evidence="1 2">
    <name type="scientific">Candidatus Uhrbacteria bacterium CG_4_9_14_3_um_filter_50_9</name>
    <dbReference type="NCBI Taxonomy" id="1975035"/>
    <lineage>
        <taxon>Bacteria</taxon>
        <taxon>Candidatus Uhriibacteriota</taxon>
    </lineage>
</organism>
<evidence type="ECO:0008006" key="3">
    <source>
        <dbReference type="Google" id="ProtNLM"/>
    </source>
</evidence>
<dbReference type="PANTHER" id="PTHR34070:SF1">
    <property type="entry name" value="DNA ALKYLATION REPAIR PROTEIN"/>
    <property type="match status" value="1"/>
</dbReference>
<proteinExistence type="predicted"/>
<comment type="caution">
    <text evidence="1">The sequence shown here is derived from an EMBL/GenBank/DDBJ whole genome shotgun (WGS) entry which is preliminary data.</text>
</comment>
<dbReference type="CDD" id="cd06561">
    <property type="entry name" value="AlkD_like"/>
    <property type="match status" value="1"/>
</dbReference>
<dbReference type="PANTHER" id="PTHR34070">
    <property type="entry name" value="ARMADILLO-TYPE FOLD"/>
    <property type="match status" value="1"/>
</dbReference>
<protein>
    <recommendedName>
        <fullName evidence="3">DNA alkylation repair protein</fullName>
    </recommendedName>
</protein>
<accession>A0A2M7XCJ4</accession>
<dbReference type="Gene3D" id="1.25.10.90">
    <property type="match status" value="1"/>
</dbReference>
<dbReference type="SUPFAM" id="SSF48371">
    <property type="entry name" value="ARM repeat"/>
    <property type="match status" value="1"/>
</dbReference>
<dbReference type="AlphaFoldDB" id="A0A2M7XCJ4"/>
<gene>
    <name evidence="1" type="ORF">CO174_02330</name>
</gene>
<dbReference type="Proteomes" id="UP000229385">
    <property type="component" value="Unassembled WGS sequence"/>
</dbReference>
<dbReference type="Pfam" id="PF08713">
    <property type="entry name" value="DNA_alkylation"/>
    <property type="match status" value="1"/>
</dbReference>
<reference evidence="2" key="1">
    <citation type="submission" date="2017-09" db="EMBL/GenBank/DDBJ databases">
        <title>Depth-based differentiation of microbial function through sediment-hosted aquifers and enrichment of novel symbionts in the deep terrestrial subsurface.</title>
        <authorList>
            <person name="Probst A.J."/>
            <person name="Ladd B."/>
            <person name="Jarett J.K."/>
            <person name="Geller-Mcgrath D.E."/>
            <person name="Sieber C.M.K."/>
            <person name="Emerson J.B."/>
            <person name="Anantharaman K."/>
            <person name="Thomas B.C."/>
            <person name="Malmstrom R."/>
            <person name="Stieglmeier M."/>
            <person name="Klingl A."/>
            <person name="Woyke T."/>
            <person name="Ryan C.M."/>
            <person name="Banfield J.F."/>
        </authorList>
    </citation>
    <scope>NUCLEOTIDE SEQUENCE [LARGE SCALE GENOMIC DNA]</scope>
</reference>
<dbReference type="InterPro" id="IPR014825">
    <property type="entry name" value="DNA_alkylation"/>
</dbReference>
<evidence type="ECO:0000313" key="2">
    <source>
        <dbReference type="Proteomes" id="UP000229385"/>
    </source>
</evidence>